<dbReference type="PANTHER" id="PTHR11712:SF336">
    <property type="entry name" value="3-OXOACYL-[ACYL-CARRIER-PROTEIN] SYNTHASE, MITOCHONDRIAL"/>
    <property type="match status" value="1"/>
</dbReference>
<accession>A0ABT1IMK2</accession>
<dbReference type="InterPro" id="IPR014031">
    <property type="entry name" value="Ketoacyl_synth_C"/>
</dbReference>
<feature type="domain" description="Ketosynthase family 3 (KS3)" evidence="4">
    <location>
        <begin position="2"/>
        <end position="385"/>
    </location>
</feature>
<evidence type="ECO:0000313" key="5">
    <source>
        <dbReference type="EMBL" id="MCP2273892.1"/>
    </source>
</evidence>
<evidence type="ECO:0000256" key="1">
    <source>
        <dbReference type="ARBA" id="ARBA00008467"/>
    </source>
</evidence>
<dbReference type="Gene3D" id="3.40.47.10">
    <property type="match status" value="1"/>
</dbReference>
<organism evidence="5 6">
    <name type="scientific">Actinokineospora diospyrosa</name>
    <dbReference type="NCBI Taxonomy" id="103728"/>
    <lineage>
        <taxon>Bacteria</taxon>
        <taxon>Bacillati</taxon>
        <taxon>Actinomycetota</taxon>
        <taxon>Actinomycetes</taxon>
        <taxon>Pseudonocardiales</taxon>
        <taxon>Pseudonocardiaceae</taxon>
        <taxon>Actinokineospora</taxon>
    </lineage>
</organism>
<sequence>MSDDVVITGYGVLTAFGFGADAVRSGVFGGGDRFRPIERFDTARFRTDRAAVYSGDGVPGVTISPLETPAQAPVLRACVVAALEMAGHDGSGAPLLLGSAGDRRADPSFWQTPGTEPPLDSLPGQLAHRIGADLGLGTPRLAYVNACIASTTAIITGAQLVRGGHARAAVCAGVHMVSADIFAKFDSGQAMSTDGAVRPFSLGRTGLLHGDGAAALVLESAASAAQRGATVLGRLTGWGMAADGHHVVRPHPDGAGLAAAARAALRMAGREPSSVDYVNAHGTGTAFNDSAETRGLREVFGPGVTVSSTKSTTGHLLEATGAVEAVITLLALADGVLPPTMGYLEPDPECDVDCVPNASRVANIRVAVSLNAAFGGANAALVLERAS</sequence>
<dbReference type="Proteomes" id="UP001205185">
    <property type="component" value="Unassembled WGS sequence"/>
</dbReference>
<evidence type="ECO:0000313" key="6">
    <source>
        <dbReference type="Proteomes" id="UP001205185"/>
    </source>
</evidence>
<reference evidence="5 6" key="1">
    <citation type="submission" date="2022-06" db="EMBL/GenBank/DDBJ databases">
        <title>Genomic Encyclopedia of Archaeal and Bacterial Type Strains, Phase II (KMG-II): from individual species to whole genera.</title>
        <authorList>
            <person name="Goeker M."/>
        </authorList>
    </citation>
    <scope>NUCLEOTIDE SEQUENCE [LARGE SCALE GENOMIC DNA]</scope>
    <source>
        <strain evidence="5 6">DSM 44255</strain>
    </source>
</reference>
<dbReference type="PANTHER" id="PTHR11712">
    <property type="entry name" value="POLYKETIDE SYNTHASE-RELATED"/>
    <property type="match status" value="1"/>
</dbReference>
<evidence type="ECO:0000256" key="3">
    <source>
        <dbReference type="RuleBase" id="RU003694"/>
    </source>
</evidence>
<proteinExistence type="inferred from homology"/>
<comment type="caution">
    <text evidence="5">The sequence shown here is derived from an EMBL/GenBank/DDBJ whole genome shotgun (WGS) entry which is preliminary data.</text>
</comment>
<dbReference type="RefSeq" id="WP_253891080.1">
    <property type="nucleotide sequence ID" value="NZ_BAAAVB010000010.1"/>
</dbReference>
<dbReference type="Pfam" id="PF02801">
    <property type="entry name" value="Ketoacyl-synt_C"/>
    <property type="match status" value="1"/>
</dbReference>
<comment type="similarity">
    <text evidence="1 3">Belongs to the thiolase-like superfamily. Beta-ketoacyl-ACP synthases family.</text>
</comment>
<dbReference type="PROSITE" id="PS52004">
    <property type="entry name" value="KS3_2"/>
    <property type="match status" value="1"/>
</dbReference>
<dbReference type="InterPro" id="IPR014030">
    <property type="entry name" value="Ketoacyl_synth_N"/>
</dbReference>
<dbReference type="SMART" id="SM00825">
    <property type="entry name" value="PKS_KS"/>
    <property type="match status" value="1"/>
</dbReference>
<evidence type="ECO:0000259" key="4">
    <source>
        <dbReference type="PROSITE" id="PS52004"/>
    </source>
</evidence>
<protein>
    <submittedName>
        <fullName evidence="5">3-oxoacyl-[acyl-carrier-protein] synthase II</fullName>
    </submittedName>
</protein>
<keyword evidence="2 3" id="KW-0808">Transferase</keyword>
<dbReference type="InterPro" id="IPR016039">
    <property type="entry name" value="Thiolase-like"/>
</dbReference>
<dbReference type="Pfam" id="PF00109">
    <property type="entry name" value="ketoacyl-synt"/>
    <property type="match status" value="1"/>
</dbReference>
<dbReference type="InterPro" id="IPR000794">
    <property type="entry name" value="Beta-ketoacyl_synthase"/>
</dbReference>
<name>A0ABT1IMK2_9PSEU</name>
<dbReference type="EMBL" id="JAMTCO010000019">
    <property type="protein sequence ID" value="MCP2273892.1"/>
    <property type="molecule type" value="Genomic_DNA"/>
</dbReference>
<gene>
    <name evidence="5" type="ORF">LV75_006424</name>
</gene>
<dbReference type="SUPFAM" id="SSF53901">
    <property type="entry name" value="Thiolase-like"/>
    <property type="match status" value="2"/>
</dbReference>
<dbReference type="InterPro" id="IPR020841">
    <property type="entry name" value="PKS_Beta-ketoAc_synthase_dom"/>
</dbReference>
<keyword evidence="6" id="KW-1185">Reference proteome</keyword>
<evidence type="ECO:0000256" key="2">
    <source>
        <dbReference type="ARBA" id="ARBA00022679"/>
    </source>
</evidence>